<accession>A0A2S0VLY9</accession>
<dbReference type="InterPro" id="IPR013762">
    <property type="entry name" value="Integrase-like_cat_sf"/>
</dbReference>
<evidence type="ECO:0000313" key="5">
    <source>
        <dbReference type="Proteomes" id="UP000244441"/>
    </source>
</evidence>
<keyword evidence="5" id="KW-1185">Reference proteome</keyword>
<dbReference type="InterPro" id="IPR011010">
    <property type="entry name" value="DNA_brk_join_enz"/>
</dbReference>
<dbReference type="KEGG" id="cate:C2869_01690"/>
<dbReference type="Pfam" id="PF00589">
    <property type="entry name" value="Phage_integrase"/>
    <property type="match status" value="1"/>
</dbReference>
<feature type="domain" description="Tyr recombinase" evidence="3">
    <location>
        <begin position="26"/>
        <end position="239"/>
    </location>
</feature>
<dbReference type="SUPFAM" id="SSF56349">
    <property type="entry name" value="DNA breaking-rejoining enzymes"/>
    <property type="match status" value="1"/>
</dbReference>
<proteinExistence type="predicted"/>
<dbReference type="PANTHER" id="PTHR30349">
    <property type="entry name" value="PHAGE INTEGRASE-RELATED"/>
    <property type="match status" value="1"/>
</dbReference>
<dbReference type="PROSITE" id="PS51898">
    <property type="entry name" value="TYR_RECOMBINASE"/>
    <property type="match status" value="1"/>
</dbReference>
<dbReference type="AlphaFoldDB" id="A0A2S0VLY9"/>
<dbReference type="InterPro" id="IPR011946">
    <property type="entry name" value="Integrase_integron-type"/>
</dbReference>
<evidence type="ECO:0000256" key="2">
    <source>
        <dbReference type="ARBA" id="ARBA00023172"/>
    </source>
</evidence>
<dbReference type="NCBIfam" id="TIGR02249">
    <property type="entry name" value="integrase_gron"/>
    <property type="match status" value="1"/>
</dbReference>
<dbReference type="OrthoDB" id="9801717at2"/>
<evidence type="ECO:0000259" key="3">
    <source>
        <dbReference type="PROSITE" id="PS51898"/>
    </source>
</evidence>
<dbReference type="EMBL" id="CP026604">
    <property type="protein sequence ID" value="AWB65234.1"/>
    <property type="molecule type" value="Genomic_DNA"/>
</dbReference>
<organism evidence="4 5">
    <name type="scientific">Saccharobesus litoralis</name>
    <dbReference type="NCBI Taxonomy" id="2172099"/>
    <lineage>
        <taxon>Bacteria</taxon>
        <taxon>Pseudomonadati</taxon>
        <taxon>Pseudomonadota</taxon>
        <taxon>Gammaproteobacteria</taxon>
        <taxon>Alteromonadales</taxon>
        <taxon>Alteromonadaceae</taxon>
        <taxon>Saccharobesus</taxon>
    </lineage>
</organism>
<dbReference type="PANTHER" id="PTHR30349:SF64">
    <property type="entry name" value="PROPHAGE INTEGRASE INTD-RELATED"/>
    <property type="match status" value="1"/>
</dbReference>
<dbReference type="InterPro" id="IPR050090">
    <property type="entry name" value="Tyrosine_recombinase_XerCD"/>
</dbReference>
<evidence type="ECO:0000256" key="1">
    <source>
        <dbReference type="ARBA" id="ARBA00022908"/>
    </source>
</evidence>
<dbReference type="GO" id="GO:0006310">
    <property type="term" value="P:DNA recombination"/>
    <property type="evidence" value="ECO:0007669"/>
    <property type="project" value="UniProtKB-KW"/>
</dbReference>
<gene>
    <name evidence="4" type="ORF">C2869_01690</name>
</gene>
<dbReference type="Gene3D" id="1.10.443.10">
    <property type="entry name" value="Intergrase catalytic core"/>
    <property type="match status" value="1"/>
</dbReference>
<evidence type="ECO:0000313" key="4">
    <source>
        <dbReference type="EMBL" id="AWB65234.1"/>
    </source>
</evidence>
<reference evidence="4 5" key="1">
    <citation type="submission" date="2018-01" db="EMBL/GenBank/DDBJ databases">
        <title>Genome sequence of a Cantenovulum-like bacteria.</title>
        <authorList>
            <person name="Tan W.R."/>
            <person name="Lau N.-S."/>
            <person name="Go F."/>
            <person name="Amirul A.-A.A."/>
        </authorList>
    </citation>
    <scope>NUCLEOTIDE SEQUENCE [LARGE SCALE GENOMIC DNA]</scope>
    <source>
        <strain evidence="4 5">CCB-QB4</strain>
    </source>
</reference>
<dbReference type="InterPro" id="IPR002104">
    <property type="entry name" value="Integrase_catalytic"/>
</dbReference>
<protein>
    <submittedName>
        <fullName evidence="4">Integron integrase</fullName>
    </submittedName>
</protein>
<sequence>MIFVYKNILKKETDNLNFRFTKRQISVPVVISQQEAISIINLMSGKYQLICSLLFGAGLRINEALRLRIKDLDFNNQSIFVFRGKGNKDRCTLLPLTLAPKLKNQINYATRLHHKDLSDGYGLTSLPISLIKKYGNAAKDLSWQYLFASSTRCMHPQDGYICRHHIHESAFRKQLRKAVLASGINKRVTAHTFKHSFATELLRNGADIRTVQELLGHNDVRTTEIYTHVIGSKFGYAKSPLDLG</sequence>
<keyword evidence="2" id="KW-0233">DNA recombination</keyword>
<dbReference type="GO" id="GO:0015074">
    <property type="term" value="P:DNA integration"/>
    <property type="evidence" value="ECO:0007669"/>
    <property type="project" value="UniProtKB-KW"/>
</dbReference>
<dbReference type="GO" id="GO:0003677">
    <property type="term" value="F:DNA binding"/>
    <property type="evidence" value="ECO:0007669"/>
    <property type="project" value="InterPro"/>
</dbReference>
<name>A0A2S0VLY9_9ALTE</name>
<dbReference type="Proteomes" id="UP000244441">
    <property type="component" value="Chromosome"/>
</dbReference>
<keyword evidence="1" id="KW-0229">DNA integration</keyword>